<dbReference type="AlphaFoldDB" id="A0A0L0MJ27"/>
<dbReference type="RefSeq" id="WP_050451668.1">
    <property type="nucleotide sequence ID" value="NZ_LFJJ01000002.1"/>
</dbReference>
<dbReference type="Pfam" id="PF01381">
    <property type="entry name" value="HTH_3"/>
    <property type="match status" value="1"/>
</dbReference>
<evidence type="ECO:0000313" key="2">
    <source>
        <dbReference type="EMBL" id="KND62320.1"/>
    </source>
</evidence>
<feature type="domain" description="HTH cro/C1-type" evidence="1">
    <location>
        <begin position="12"/>
        <end position="57"/>
    </location>
</feature>
<proteinExistence type="predicted"/>
<dbReference type="InterPro" id="IPR001387">
    <property type="entry name" value="Cro/C1-type_HTH"/>
</dbReference>
<dbReference type="GO" id="GO:0003677">
    <property type="term" value="F:DNA binding"/>
    <property type="evidence" value="ECO:0007669"/>
    <property type="project" value="InterPro"/>
</dbReference>
<organism evidence="2 3">
    <name type="scientific">Candidatus Burkholderia verschuerenii</name>
    <dbReference type="NCBI Taxonomy" id="242163"/>
    <lineage>
        <taxon>Bacteria</taxon>
        <taxon>Pseudomonadati</taxon>
        <taxon>Pseudomonadota</taxon>
        <taxon>Betaproteobacteria</taxon>
        <taxon>Burkholderiales</taxon>
        <taxon>Burkholderiaceae</taxon>
        <taxon>Burkholderia</taxon>
    </lineage>
</organism>
<name>A0A0L0MJ27_9BURK</name>
<dbReference type="OrthoDB" id="8967589at2"/>
<reference evidence="3" key="1">
    <citation type="submission" date="2015-06" db="EMBL/GenBank/DDBJ databases">
        <title>Comparative genomics of Burkholderia leaf nodule symbionts.</title>
        <authorList>
            <person name="Carlier A."/>
            <person name="Eberl L."/>
            <person name="Pinto-Carbo M."/>
        </authorList>
    </citation>
    <scope>NUCLEOTIDE SEQUENCE [LARGE SCALE GENOMIC DNA]</scope>
    <source>
        <strain evidence="3">UZHbot4</strain>
    </source>
</reference>
<dbReference type="SUPFAM" id="SSF47413">
    <property type="entry name" value="lambda repressor-like DNA-binding domains"/>
    <property type="match status" value="1"/>
</dbReference>
<dbReference type="EMBL" id="LFJJ01000002">
    <property type="protein sequence ID" value="KND62320.1"/>
    <property type="molecule type" value="Genomic_DNA"/>
</dbReference>
<protein>
    <recommendedName>
        <fullName evidence="1">HTH cro/C1-type domain-containing protein</fullName>
    </recommendedName>
</protein>
<dbReference type="PATRIC" id="fig|242163.4.peg.2591"/>
<sequence>MATDSKPLTLLKAYRIVNNLDTNKICTKADISRPYLTRLEQGAIPSPEIAERLVKVLKDQDCARATLPSAQSTKIEMLECARQLITSIAARHPEFERDGIREIHLLYPARFQVGVL</sequence>
<gene>
    <name evidence="2" type="ORF">BVER_01786</name>
</gene>
<accession>A0A0L0MJ27</accession>
<evidence type="ECO:0000313" key="3">
    <source>
        <dbReference type="Proteomes" id="UP000036959"/>
    </source>
</evidence>
<comment type="caution">
    <text evidence="2">The sequence shown here is derived from an EMBL/GenBank/DDBJ whole genome shotgun (WGS) entry which is preliminary data.</text>
</comment>
<dbReference type="Proteomes" id="UP000036959">
    <property type="component" value="Unassembled WGS sequence"/>
</dbReference>
<keyword evidence="3" id="KW-1185">Reference proteome</keyword>
<dbReference type="CDD" id="cd00093">
    <property type="entry name" value="HTH_XRE"/>
    <property type="match status" value="1"/>
</dbReference>
<dbReference type="InterPro" id="IPR010982">
    <property type="entry name" value="Lambda_DNA-bd_dom_sf"/>
</dbReference>
<evidence type="ECO:0000259" key="1">
    <source>
        <dbReference type="Pfam" id="PF01381"/>
    </source>
</evidence>